<dbReference type="SUPFAM" id="SSF52172">
    <property type="entry name" value="CheY-like"/>
    <property type="match status" value="1"/>
</dbReference>
<evidence type="ECO:0000256" key="1">
    <source>
        <dbReference type="ARBA" id="ARBA00023015"/>
    </source>
</evidence>
<dbReference type="SMART" id="SM00448">
    <property type="entry name" value="REC"/>
    <property type="match status" value="1"/>
</dbReference>
<feature type="modified residue" description="4-aspartylphosphate" evidence="4">
    <location>
        <position position="87"/>
    </location>
</feature>
<gene>
    <name evidence="7" type="ORF">GEU84_016090</name>
</gene>
<dbReference type="Pfam" id="PF00072">
    <property type="entry name" value="Response_reg"/>
    <property type="match status" value="1"/>
</dbReference>
<keyword evidence="2" id="KW-0238">DNA-binding</keyword>
<dbReference type="GO" id="GO:0006355">
    <property type="term" value="P:regulation of DNA-templated transcription"/>
    <property type="evidence" value="ECO:0007669"/>
    <property type="project" value="InterPro"/>
</dbReference>
<accession>A0A8X8GX40</accession>
<evidence type="ECO:0000256" key="2">
    <source>
        <dbReference type="ARBA" id="ARBA00023125"/>
    </source>
</evidence>
<feature type="domain" description="Response regulatory" evidence="6">
    <location>
        <begin position="38"/>
        <end position="152"/>
    </location>
</feature>
<dbReference type="InterPro" id="IPR011006">
    <property type="entry name" value="CheY-like_superfamily"/>
</dbReference>
<dbReference type="Gene3D" id="1.10.10.10">
    <property type="entry name" value="Winged helix-like DNA-binding domain superfamily/Winged helix DNA-binding domain"/>
    <property type="match status" value="1"/>
</dbReference>
<evidence type="ECO:0000313" key="7">
    <source>
        <dbReference type="EMBL" id="NUB45918.1"/>
    </source>
</evidence>
<dbReference type="PRINTS" id="PR00038">
    <property type="entry name" value="HTHLUXR"/>
</dbReference>
<keyword evidence="1" id="KW-0805">Transcription regulation</keyword>
<dbReference type="CDD" id="cd17537">
    <property type="entry name" value="REC_FixJ"/>
    <property type="match status" value="1"/>
</dbReference>
<dbReference type="PANTHER" id="PTHR44688">
    <property type="entry name" value="DNA-BINDING TRANSCRIPTIONAL ACTIVATOR DEVR_DOSR"/>
    <property type="match status" value="1"/>
</dbReference>
<dbReference type="PROSITE" id="PS50043">
    <property type="entry name" value="HTH_LUXR_2"/>
    <property type="match status" value="1"/>
</dbReference>
<reference evidence="7" key="1">
    <citation type="submission" date="2020-05" db="EMBL/GenBank/DDBJ databases">
        <title>Fertoebacter nigrum gen. nov., sp. nov., a new member of the family Rhodobacteraceae.</title>
        <authorList>
            <person name="Szuroczki S."/>
            <person name="Abbaszade G."/>
            <person name="Buni D."/>
            <person name="Schumann P."/>
            <person name="Toth E."/>
        </authorList>
    </citation>
    <scope>NUCLEOTIDE SEQUENCE</scope>
    <source>
        <strain evidence="7">RG-N-1a</strain>
    </source>
</reference>
<evidence type="ECO:0000259" key="6">
    <source>
        <dbReference type="PROSITE" id="PS50110"/>
    </source>
</evidence>
<evidence type="ECO:0000256" key="3">
    <source>
        <dbReference type="ARBA" id="ARBA00023163"/>
    </source>
</evidence>
<keyword evidence="3" id="KW-0804">Transcription</keyword>
<dbReference type="EMBL" id="WHUT02000010">
    <property type="protein sequence ID" value="NUB45918.1"/>
    <property type="molecule type" value="Genomic_DNA"/>
</dbReference>
<evidence type="ECO:0000313" key="8">
    <source>
        <dbReference type="Proteomes" id="UP000484076"/>
    </source>
</evidence>
<dbReference type="GO" id="GO:0000160">
    <property type="term" value="P:phosphorelay signal transduction system"/>
    <property type="evidence" value="ECO:0007669"/>
    <property type="project" value="InterPro"/>
</dbReference>
<proteinExistence type="predicted"/>
<dbReference type="SMART" id="SM00421">
    <property type="entry name" value="HTH_LUXR"/>
    <property type="match status" value="1"/>
</dbReference>
<dbReference type="GO" id="GO:0003677">
    <property type="term" value="F:DNA binding"/>
    <property type="evidence" value="ECO:0007669"/>
    <property type="project" value="UniProtKB-KW"/>
</dbReference>
<feature type="domain" description="HTH luxR-type" evidence="5">
    <location>
        <begin position="168"/>
        <end position="233"/>
    </location>
</feature>
<organism evidence="7 8">
    <name type="scientific">Fertoeibacter niger</name>
    <dbReference type="NCBI Taxonomy" id="2656921"/>
    <lineage>
        <taxon>Bacteria</taxon>
        <taxon>Pseudomonadati</taxon>
        <taxon>Pseudomonadota</taxon>
        <taxon>Alphaproteobacteria</taxon>
        <taxon>Rhodobacterales</taxon>
        <taxon>Paracoccaceae</taxon>
        <taxon>Fertoeibacter</taxon>
    </lineage>
</organism>
<evidence type="ECO:0000256" key="4">
    <source>
        <dbReference type="PROSITE-ProRule" id="PRU00169"/>
    </source>
</evidence>
<evidence type="ECO:0000259" key="5">
    <source>
        <dbReference type="PROSITE" id="PS50043"/>
    </source>
</evidence>
<sequence length="238" mass="26892">MERRWVEPYCETRRLHFLIAWARVLYVQAKKHPHDPPVVAVVDDDASVRAGLSNLLRSVGYEVRGYGSSQAFLASDETHLFNCLILDVRMPVEGGFDLQHQLANLRIQVPIIFITGHADVPMSVRAMKGGAIDFLSKPFRDQDLLEAVAAGVKTDLGRRESVLDTTEKARRLAGLTAREREVMMMATAGKMNKQIAFELGLSEITVKIHRGKVMRKLQTRTFADLVRLAEEFRLHKPM</sequence>
<dbReference type="Gene3D" id="3.40.50.2300">
    <property type="match status" value="1"/>
</dbReference>
<dbReference type="CDD" id="cd06170">
    <property type="entry name" value="LuxR_C_like"/>
    <property type="match status" value="1"/>
</dbReference>
<comment type="caution">
    <text evidence="7">The sequence shown here is derived from an EMBL/GenBank/DDBJ whole genome shotgun (WGS) entry which is preliminary data.</text>
</comment>
<keyword evidence="4" id="KW-0597">Phosphoprotein</keyword>
<dbReference type="Pfam" id="PF00196">
    <property type="entry name" value="GerE"/>
    <property type="match status" value="1"/>
</dbReference>
<dbReference type="PROSITE" id="PS50110">
    <property type="entry name" value="RESPONSE_REGULATORY"/>
    <property type="match status" value="1"/>
</dbReference>
<protein>
    <submittedName>
        <fullName evidence="7">Response regulator transcription factor</fullName>
    </submittedName>
</protein>
<dbReference type="PANTHER" id="PTHR44688:SF16">
    <property type="entry name" value="DNA-BINDING TRANSCRIPTIONAL ACTIVATOR DEVR_DOSR"/>
    <property type="match status" value="1"/>
</dbReference>
<keyword evidence="8" id="KW-1185">Reference proteome</keyword>
<dbReference type="Proteomes" id="UP000484076">
    <property type="component" value="Unassembled WGS sequence"/>
</dbReference>
<dbReference type="InterPro" id="IPR000792">
    <property type="entry name" value="Tscrpt_reg_LuxR_C"/>
</dbReference>
<dbReference type="AlphaFoldDB" id="A0A8X8GX40"/>
<name>A0A8X8GX40_9RHOB</name>
<dbReference type="InterPro" id="IPR001789">
    <property type="entry name" value="Sig_transdc_resp-reg_receiver"/>
</dbReference>
<dbReference type="InterPro" id="IPR036388">
    <property type="entry name" value="WH-like_DNA-bd_sf"/>
</dbReference>